<accession>A0AAP9Y998</accession>
<evidence type="ECO:0000313" key="1">
    <source>
        <dbReference type="EMBL" id="QQC44345.1"/>
    </source>
</evidence>
<name>A0AAP9Y998_9ACTO</name>
<dbReference type="RefSeq" id="WP_050694843.1">
    <property type="nucleotide sequence ID" value="NZ_CP012072.1"/>
</dbReference>
<evidence type="ECO:0000313" key="2">
    <source>
        <dbReference type="Proteomes" id="UP000595220"/>
    </source>
</evidence>
<dbReference type="EMBL" id="CP066065">
    <property type="protein sequence ID" value="QQC44345.1"/>
    <property type="molecule type" value="Genomic_DNA"/>
</dbReference>
<protein>
    <recommendedName>
        <fullName evidence="3">DivIVA domain-containing protein</fullName>
    </recommendedName>
</protein>
<dbReference type="AlphaFoldDB" id="A0AAP9Y998"/>
<reference evidence="1 2" key="1">
    <citation type="submission" date="2020-12" db="EMBL/GenBank/DDBJ databases">
        <title>FDA dAtabase for Regulatory Grade micrObial Sequences (FDA-ARGOS): Supporting development and validation of Infectious Disease Dx tests.</title>
        <authorList>
            <person name="Sproer C."/>
            <person name="Gronow S."/>
            <person name="Severitt S."/>
            <person name="Schroder I."/>
            <person name="Tallon L."/>
            <person name="Sadzewicz L."/>
            <person name="Zhao X."/>
            <person name="Boylan J."/>
            <person name="Ott S."/>
            <person name="Bowen H."/>
            <person name="Vavikolanu K."/>
            <person name="Mehta A."/>
            <person name="Aluvathingal J."/>
            <person name="Nadendla S."/>
            <person name="Lowell S."/>
            <person name="Myers T."/>
            <person name="Yan Y."/>
            <person name="Sichtig H."/>
        </authorList>
    </citation>
    <scope>NUCLEOTIDE SEQUENCE [LARGE SCALE GENOMIC DNA]</scope>
    <source>
        <strain evidence="1 2">FDAARGOS_985</strain>
    </source>
</reference>
<organism evidence="1 2">
    <name type="scientific">Schaalia meyeri</name>
    <dbReference type="NCBI Taxonomy" id="52773"/>
    <lineage>
        <taxon>Bacteria</taxon>
        <taxon>Bacillati</taxon>
        <taxon>Actinomycetota</taxon>
        <taxon>Actinomycetes</taxon>
        <taxon>Actinomycetales</taxon>
        <taxon>Actinomycetaceae</taxon>
        <taxon>Schaalia</taxon>
    </lineage>
</organism>
<dbReference type="KEGG" id="amy:ADJ76_03695"/>
<gene>
    <name evidence="1" type="ORF">I6H42_02755</name>
</gene>
<keyword evidence="2" id="KW-1185">Reference proteome</keyword>
<dbReference type="Proteomes" id="UP000595220">
    <property type="component" value="Chromosome"/>
</dbReference>
<sequence length="121" mass="13839">MRGFPIVAWYQIGYDKREVDVFMERVRQWLDGEEGAQRVSVADVLTVLFSTRFRGYERGAVDRKIDRLVKEVYEREIDVASRDDTDAGEARTETALDQVASEFGTAGAVDEILRAMTENKE</sequence>
<evidence type="ECO:0008006" key="3">
    <source>
        <dbReference type="Google" id="ProtNLM"/>
    </source>
</evidence>
<proteinExistence type="predicted"/>